<sequence length="154" mass="16015">MARKLSSLPGREVSPQVKGKRSKGEEKKGNSGSQVVPTFLKRGTHMSKKGLSIVGTSLPSPPVTRVRVVACTVSTPPPAASASAPKVELETTMARPERSGLTSFILRLELGGTSSILEAVATPPNDSLAGFPACPSMSPGYVLHAFTQEGDGCQ</sequence>
<evidence type="ECO:0000256" key="1">
    <source>
        <dbReference type="SAM" id="MobiDB-lite"/>
    </source>
</evidence>
<feature type="region of interest" description="Disordered" evidence="1">
    <location>
        <begin position="75"/>
        <end position="94"/>
    </location>
</feature>
<dbReference type="Proteomes" id="UP000017836">
    <property type="component" value="Unassembled WGS sequence"/>
</dbReference>
<reference evidence="3" key="1">
    <citation type="journal article" date="2013" name="Science">
        <title>The Amborella genome and the evolution of flowering plants.</title>
        <authorList>
            <consortium name="Amborella Genome Project"/>
        </authorList>
    </citation>
    <scope>NUCLEOTIDE SEQUENCE [LARGE SCALE GENOMIC DNA]</scope>
</reference>
<name>W1NZC3_AMBTC</name>
<gene>
    <name evidence="2" type="ORF">AMTR_s00134p00072450</name>
</gene>
<dbReference type="AlphaFoldDB" id="W1NZC3"/>
<protein>
    <submittedName>
        <fullName evidence="2">Uncharacterized protein</fullName>
    </submittedName>
</protein>
<proteinExistence type="predicted"/>
<dbReference type="HOGENOM" id="CLU_1706656_0_0_1"/>
<feature type="region of interest" description="Disordered" evidence="1">
    <location>
        <begin position="1"/>
        <end position="41"/>
    </location>
</feature>
<accession>W1NZC3</accession>
<evidence type="ECO:0000313" key="3">
    <source>
        <dbReference type="Proteomes" id="UP000017836"/>
    </source>
</evidence>
<organism evidence="2 3">
    <name type="scientific">Amborella trichopoda</name>
    <dbReference type="NCBI Taxonomy" id="13333"/>
    <lineage>
        <taxon>Eukaryota</taxon>
        <taxon>Viridiplantae</taxon>
        <taxon>Streptophyta</taxon>
        <taxon>Embryophyta</taxon>
        <taxon>Tracheophyta</taxon>
        <taxon>Spermatophyta</taxon>
        <taxon>Magnoliopsida</taxon>
        <taxon>Amborellales</taxon>
        <taxon>Amborellaceae</taxon>
        <taxon>Amborella</taxon>
    </lineage>
</organism>
<dbReference type="EMBL" id="KI394460">
    <property type="protein sequence ID" value="ERN02967.1"/>
    <property type="molecule type" value="Genomic_DNA"/>
</dbReference>
<keyword evidence="3" id="KW-1185">Reference proteome</keyword>
<dbReference type="Gramene" id="ERN02967">
    <property type="protein sequence ID" value="ERN02967"/>
    <property type="gene ID" value="AMTR_s00134p00072450"/>
</dbReference>
<evidence type="ECO:0000313" key="2">
    <source>
        <dbReference type="EMBL" id="ERN02967.1"/>
    </source>
</evidence>